<dbReference type="Pfam" id="PF00665">
    <property type="entry name" value="rve"/>
    <property type="match status" value="1"/>
</dbReference>
<dbReference type="InterPro" id="IPR036397">
    <property type="entry name" value="RNaseH_sf"/>
</dbReference>
<name>J7IVU2_DESMD</name>
<dbReference type="SUPFAM" id="SSF53098">
    <property type="entry name" value="Ribonuclease H-like"/>
    <property type="match status" value="1"/>
</dbReference>
<dbReference type="Gene3D" id="3.30.420.10">
    <property type="entry name" value="Ribonuclease H-like superfamily/Ribonuclease H"/>
    <property type="match status" value="1"/>
</dbReference>
<dbReference type="PANTHER" id="PTHR46889">
    <property type="entry name" value="TRANSPOSASE INSF FOR INSERTION SEQUENCE IS3B-RELATED"/>
    <property type="match status" value="1"/>
</dbReference>
<evidence type="ECO:0000313" key="3">
    <source>
        <dbReference type="Proteomes" id="UP000005262"/>
    </source>
</evidence>
<dbReference type="PANTHER" id="PTHR46889:SF4">
    <property type="entry name" value="TRANSPOSASE INSO FOR INSERTION SEQUENCE ELEMENT IS911B-RELATED"/>
    <property type="match status" value="1"/>
</dbReference>
<gene>
    <name evidence="2" type="ordered locus">Desmer_4123</name>
</gene>
<dbReference type="KEGG" id="dmi:Desmer_4123"/>
<reference evidence="3" key="2">
    <citation type="submission" date="2012-08" db="EMBL/GenBank/DDBJ databases">
        <title>Finished genome of Desulfosporosinus meridiei DSM 13257.</title>
        <authorList>
            <person name="Huntemann M."/>
            <person name="Wei C.-L."/>
            <person name="Han J."/>
            <person name="Detter J.C."/>
            <person name="Han C."/>
            <person name="Davenport K."/>
            <person name="Daligault H."/>
            <person name="Erkkila T."/>
            <person name="Gu W."/>
            <person name="Munk A.C.C."/>
            <person name="Teshima H."/>
            <person name="Xu Y."/>
            <person name="Chain P."/>
            <person name="Tapia R."/>
            <person name="Chen A."/>
            <person name="Krypides N."/>
            <person name="Mavromatis K."/>
            <person name="Markowitz V."/>
            <person name="Szeto E."/>
            <person name="Ivanova N."/>
            <person name="Mikhailova N."/>
            <person name="Ovchinnikova G."/>
            <person name="Pagani I."/>
            <person name="Pati A."/>
            <person name="Goodwin L."/>
            <person name="Peters L."/>
            <person name="Pitluck S."/>
            <person name="Woyke T."/>
            <person name="Pester M."/>
            <person name="Spring S."/>
            <person name="Ollivier B."/>
            <person name="Rattei T."/>
            <person name="Klenk H.-P."/>
            <person name="Wagner M."/>
            <person name="Loy A."/>
        </authorList>
    </citation>
    <scope>NUCLEOTIDE SEQUENCE [LARGE SCALE GENOMIC DNA]</scope>
    <source>
        <strain evidence="3">ATCC BAA-275 / DSM 13257 / NCIMB 13706 / S10</strain>
    </source>
</reference>
<dbReference type="InterPro" id="IPR048020">
    <property type="entry name" value="Transpos_IS3"/>
</dbReference>
<dbReference type="NCBIfam" id="NF033516">
    <property type="entry name" value="transpos_IS3"/>
    <property type="match status" value="1"/>
</dbReference>
<protein>
    <submittedName>
        <fullName evidence="2">Transposase</fullName>
    </submittedName>
</protein>
<dbReference type="GO" id="GO:0003676">
    <property type="term" value="F:nucleic acid binding"/>
    <property type="evidence" value="ECO:0007669"/>
    <property type="project" value="InterPro"/>
</dbReference>
<dbReference type="GO" id="GO:0015074">
    <property type="term" value="P:DNA integration"/>
    <property type="evidence" value="ECO:0007669"/>
    <property type="project" value="InterPro"/>
</dbReference>
<sequence length="300" mass="35254">MAARELFRFIRVQKIKEPTKHSIKEFCKVLKVSEAGYYKWLRLQNRPYKYNDLLAKILEIRAENPDYGPYRIYLELKLFHNYTQSYYLILKLCKEHKLRLKKKFYAKGITKADPSAQASENLIQQDFSASLPNQKWLGDITEIPTSDGKLYLAAILDCFDGSIVGFKMADNMRAELCVDAFLSAVKKYPATGMIFHSDRGSQYTSKLYRETLARYEAVQSMSNTGKCFDNARMESFFATLKKEKIYKYKTETMSMNVVKSMIFRFIEVYYNRKRIYTTNDGYPPLIKRLNYYKEQLIKAS</sequence>
<dbReference type="HOGENOM" id="CLU_027402_4_2_9"/>
<reference evidence="2 3" key="1">
    <citation type="journal article" date="2012" name="J. Bacteriol.">
        <title>Complete genome sequences of Desulfosporosinus orientis DSM765T, Desulfosporosinus youngiae DSM17734T, Desulfosporosinus meridiei DSM13257T, and Desulfosporosinus acidiphilus DSM22704T.</title>
        <authorList>
            <person name="Pester M."/>
            <person name="Brambilla E."/>
            <person name="Alazard D."/>
            <person name="Rattei T."/>
            <person name="Weinmaier T."/>
            <person name="Han J."/>
            <person name="Lucas S."/>
            <person name="Lapidus A."/>
            <person name="Cheng J.F."/>
            <person name="Goodwin L."/>
            <person name="Pitluck S."/>
            <person name="Peters L."/>
            <person name="Ovchinnikova G."/>
            <person name="Teshima H."/>
            <person name="Detter J.C."/>
            <person name="Han C.S."/>
            <person name="Tapia R."/>
            <person name="Land M.L."/>
            <person name="Hauser L."/>
            <person name="Kyrpides N.C."/>
            <person name="Ivanova N.N."/>
            <person name="Pagani I."/>
            <person name="Huntmann M."/>
            <person name="Wei C.L."/>
            <person name="Davenport K.W."/>
            <person name="Daligault H."/>
            <person name="Chain P.S."/>
            <person name="Chen A."/>
            <person name="Mavromatis K."/>
            <person name="Markowitz V."/>
            <person name="Szeto E."/>
            <person name="Mikhailova N."/>
            <person name="Pati A."/>
            <person name="Wagner M."/>
            <person name="Woyke T."/>
            <person name="Ollivier B."/>
            <person name="Klenk H.P."/>
            <person name="Spring S."/>
            <person name="Loy A."/>
        </authorList>
    </citation>
    <scope>NUCLEOTIDE SEQUENCE [LARGE SCALE GENOMIC DNA]</scope>
    <source>
        <strain evidence="3">ATCC BAA-275 / DSM 13257 / NCIMB 13706 / S10</strain>
    </source>
</reference>
<dbReference type="EMBL" id="CP003629">
    <property type="protein sequence ID" value="AFQ45952.1"/>
    <property type="molecule type" value="Genomic_DNA"/>
</dbReference>
<dbReference type="PROSITE" id="PS50994">
    <property type="entry name" value="INTEGRASE"/>
    <property type="match status" value="1"/>
</dbReference>
<dbReference type="InterPro" id="IPR001584">
    <property type="entry name" value="Integrase_cat-core"/>
</dbReference>
<organism evidence="2 3">
    <name type="scientific">Desulfosporosinus meridiei (strain ATCC BAA-275 / DSM 13257 / KCTC 12902 / NCIMB 13706 / S10)</name>
    <dbReference type="NCBI Taxonomy" id="768704"/>
    <lineage>
        <taxon>Bacteria</taxon>
        <taxon>Bacillati</taxon>
        <taxon>Bacillota</taxon>
        <taxon>Clostridia</taxon>
        <taxon>Eubacteriales</taxon>
        <taxon>Desulfitobacteriaceae</taxon>
        <taxon>Desulfosporosinus</taxon>
    </lineage>
</organism>
<evidence type="ECO:0000313" key="2">
    <source>
        <dbReference type="EMBL" id="AFQ45952.1"/>
    </source>
</evidence>
<dbReference type="InterPro" id="IPR012337">
    <property type="entry name" value="RNaseH-like_sf"/>
</dbReference>
<dbReference type="Proteomes" id="UP000005262">
    <property type="component" value="Chromosome"/>
</dbReference>
<dbReference type="Pfam" id="PF13333">
    <property type="entry name" value="rve_2"/>
    <property type="match status" value="1"/>
</dbReference>
<dbReference type="InterPro" id="IPR050900">
    <property type="entry name" value="Transposase_IS3/IS150/IS904"/>
</dbReference>
<feature type="domain" description="Integrase catalytic" evidence="1">
    <location>
        <begin position="128"/>
        <end position="292"/>
    </location>
</feature>
<evidence type="ECO:0000259" key="1">
    <source>
        <dbReference type="PROSITE" id="PS50994"/>
    </source>
</evidence>
<accession>J7IVU2</accession>
<dbReference type="STRING" id="768704.Desmer_4123"/>
<proteinExistence type="predicted"/>
<keyword evidence="3" id="KW-1185">Reference proteome</keyword>
<dbReference type="AlphaFoldDB" id="J7IVU2"/>
<dbReference type="eggNOG" id="COG2801">
    <property type="taxonomic scope" value="Bacteria"/>
</dbReference>